<dbReference type="GO" id="GO:0045944">
    <property type="term" value="P:positive regulation of transcription by RNA polymerase II"/>
    <property type="evidence" value="ECO:0007669"/>
    <property type="project" value="TreeGrafter"/>
</dbReference>
<evidence type="ECO:0000313" key="8">
    <source>
        <dbReference type="Proteomes" id="UP000701341"/>
    </source>
</evidence>
<keyword evidence="2" id="KW-0238">DNA-binding</keyword>
<feature type="compositionally biased region" description="Polar residues" evidence="5">
    <location>
        <begin position="100"/>
        <end position="114"/>
    </location>
</feature>
<reference evidence="7" key="1">
    <citation type="submission" date="2020-02" db="EMBL/GenBank/DDBJ databases">
        <authorList>
            <person name="Lichtner F.J."/>
        </authorList>
    </citation>
    <scope>NUCLEOTIDE SEQUENCE</scope>
    <source>
        <strain evidence="7">G10</strain>
    </source>
</reference>
<dbReference type="PROSITE" id="PS50048">
    <property type="entry name" value="ZN2_CY6_FUNGAL_2"/>
    <property type="match status" value="1"/>
</dbReference>
<proteinExistence type="predicted"/>
<evidence type="ECO:0000256" key="4">
    <source>
        <dbReference type="ARBA" id="ARBA00023242"/>
    </source>
</evidence>
<dbReference type="SUPFAM" id="SSF57701">
    <property type="entry name" value="Zn2/Cys6 DNA-binding domain"/>
    <property type="match status" value="1"/>
</dbReference>
<dbReference type="InterPro" id="IPR001138">
    <property type="entry name" value="Zn2Cys6_DnaBD"/>
</dbReference>
<protein>
    <recommendedName>
        <fullName evidence="6">Zn(2)-C6 fungal-type domain-containing protein</fullName>
    </recommendedName>
</protein>
<name>A0A9P5GH82_PENCR</name>
<dbReference type="EMBL" id="JAAOZQ010000076">
    <property type="protein sequence ID" value="KAF7520228.1"/>
    <property type="molecule type" value="Genomic_DNA"/>
</dbReference>
<keyword evidence="4" id="KW-0539">Nucleus</keyword>
<evidence type="ECO:0000256" key="3">
    <source>
        <dbReference type="ARBA" id="ARBA00023163"/>
    </source>
</evidence>
<dbReference type="GO" id="GO:0000976">
    <property type="term" value="F:transcription cis-regulatory region binding"/>
    <property type="evidence" value="ECO:0007669"/>
    <property type="project" value="TreeGrafter"/>
</dbReference>
<feature type="domain" description="Zn(2)-C6 fungal-type" evidence="6">
    <location>
        <begin position="16"/>
        <end position="46"/>
    </location>
</feature>
<dbReference type="OrthoDB" id="5419315at2759"/>
<comment type="caution">
    <text evidence="7">The sequence shown here is derived from an EMBL/GenBank/DDBJ whole genome shotgun (WGS) entry which is preliminary data.</text>
</comment>
<keyword evidence="1" id="KW-0805">Transcription regulation</keyword>
<evidence type="ECO:0000256" key="1">
    <source>
        <dbReference type="ARBA" id="ARBA00023015"/>
    </source>
</evidence>
<feature type="region of interest" description="Disordered" evidence="5">
    <location>
        <begin position="82"/>
        <end position="121"/>
    </location>
</feature>
<dbReference type="GO" id="GO:0008270">
    <property type="term" value="F:zinc ion binding"/>
    <property type="evidence" value="ECO:0007669"/>
    <property type="project" value="InterPro"/>
</dbReference>
<evidence type="ECO:0000259" key="6">
    <source>
        <dbReference type="PROSITE" id="PS50048"/>
    </source>
</evidence>
<dbReference type="PANTHER" id="PTHR37534">
    <property type="entry name" value="TRANSCRIPTIONAL ACTIVATOR PROTEIN UGA3"/>
    <property type="match status" value="1"/>
</dbReference>
<dbReference type="AlphaFoldDB" id="A0A9P5GH82"/>
<keyword evidence="8" id="KW-1185">Reference proteome</keyword>
<dbReference type="CDD" id="cd00067">
    <property type="entry name" value="GAL4"/>
    <property type="match status" value="1"/>
</dbReference>
<accession>A0A9P5GH82</accession>
<dbReference type="Proteomes" id="UP000701341">
    <property type="component" value="Unassembled WGS sequence"/>
</dbReference>
<evidence type="ECO:0000256" key="2">
    <source>
        <dbReference type="ARBA" id="ARBA00023125"/>
    </source>
</evidence>
<dbReference type="InterPro" id="IPR036864">
    <property type="entry name" value="Zn2-C6_fun-type_DNA-bd_sf"/>
</dbReference>
<organism evidence="7 8">
    <name type="scientific">Penicillium crustosum</name>
    <name type="common">Blue mold fungus</name>
    <dbReference type="NCBI Taxonomy" id="36656"/>
    <lineage>
        <taxon>Eukaryota</taxon>
        <taxon>Fungi</taxon>
        <taxon>Dikarya</taxon>
        <taxon>Ascomycota</taxon>
        <taxon>Pezizomycotina</taxon>
        <taxon>Eurotiomycetes</taxon>
        <taxon>Eurotiomycetidae</taxon>
        <taxon>Eurotiales</taxon>
        <taxon>Aspergillaceae</taxon>
        <taxon>Penicillium</taxon>
    </lineage>
</organism>
<dbReference type="Gene3D" id="4.10.240.10">
    <property type="entry name" value="Zn(2)-C6 fungal-type DNA-binding domain"/>
    <property type="match status" value="1"/>
</dbReference>
<dbReference type="Pfam" id="PF00172">
    <property type="entry name" value="Zn_clus"/>
    <property type="match status" value="1"/>
</dbReference>
<dbReference type="PROSITE" id="PS00463">
    <property type="entry name" value="ZN2_CY6_FUNGAL_1"/>
    <property type="match status" value="1"/>
</dbReference>
<evidence type="ECO:0000313" key="7">
    <source>
        <dbReference type="EMBL" id="KAF7520228.1"/>
    </source>
</evidence>
<dbReference type="GO" id="GO:0000981">
    <property type="term" value="F:DNA-binding transcription factor activity, RNA polymerase II-specific"/>
    <property type="evidence" value="ECO:0007669"/>
    <property type="project" value="InterPro"/>
</dbReference>
<dbReference type="SMART" id="SM00066">
    <property type="entry name" value="GAL4"/>
    <property type="match status" value="1"/>
</dbReference>
<dbReference type="PANTHER" id="PTHR37534:SF4">
    <property type="entry name" value="ZN(II)2CYS6 TRANSCRIPTION FACTOR (EUROFUNG)"/>
    <property type="match status" value="1"/>
</dbReference>
<gene>
    <name evidence="7" type="ORF">PCG10_009282</name>
</gene>
<keyword evidence="3" id="KW-0804">Transcription</keyword>
<dbReference type="GO" id="GO:0005634">
    <property type="term" value="C:nucleus"/>
    <property type="evidence" value="ECO:0007669"/>
    <property type="project" value="TreeGrafter"/>
</dbReference>
<evidence type="ECO:0000256" key="5">
    <source>
        <dbReference type="SAM" id="MobiDB-lite"/>
    </source>
</evidence>
<sequence length="587" mass="65083">MPRKPTPAAKQRVRTGCLTCRKRRRKCDEQKPSCANCEVKGLSCKYSSGLAFVPQREGGVSAGSRQAYNNITFVDASPLAAANKEKPKAPLQAADDSQSDRNTGYSLDELQSSGDGPDDTGDARCAFEFQNILSSAVPNVNVSEPPISFASERSAPGTRYMNSAPYVGYRSLTSKRTVEQRIALGCGNHETDLLRHFRYHVGPWIDTGDPELPFGLQVLLLSRTNRALQVAVLALAAAQRLLVATPTSKDLESSQQFRKEAEESLTLEYDLARYAGHALLMLQDALPAGPQQWRSLLIPRIEHISDFASRAVGEEVGDALFWLYFRFDLAGSISSSKPPLMPFPSLLRRDGTLLHHTQSMLPQTVNSVYKHILCLLGHCLTLTHGDREMPSPHTVTSPDLTAFPSLRQSHSLSQWTFLWSDCQKWYNERPVNVQQIVDIRGGEADQIDPDHDSSFPILIFTTPMALVANAVYHMISLLLLTHKPRLLKSLPGPRSVTSHIWHAQSIAGIAASNDSPEQWDPILVASLLTIAKEMTHESQQAVLLERFSRITATTGIKLDRETNALQEAWNLARYEEEFDDEADAMIS</sequence>